<dbReference type="InterPro" id="IPR002500">
    <property type="entry name" value="PAPS_reduct_dom"/>
</dbReference>
<dbReference type="NCBIfam" id="TIGR00434">
    <property type="entry name" value="cysH"/>
    <property type="match status" value="1"/>
</dbReference>
<dbReference type="RefSeq" id="WP_068302017.1">
    <property type="nucleotide sequence ID" value="NZ_FNAK01000003.1"/>
</dbReference>
<dbReference type="GO" id="GO:0051539">
    <property type="term" value="F:4 iron, 4 sulfur cluster binding"/>
    <property type="evidence" value="ECO:0007669"/>
    <property type="project" value="UniProtKB-UniRule"/>
</dbReference>
<dbReference type="GO" id="GO:0046872">
    <property type="term" value="F:metal ion binding"/>
    <property type="evidence" value="ECO:0007669"/>
    <property type="project" value="UniProtKB-KW"/>
</dbReference>
<dbReference type="OrthoDB" id="9794018at2"/>
<feature type="binding site" evidence="4">
    <location>
        <position position="127"/>
    </location>
    <ligand>
        <name>[4Fe-4S] cluster</name>
        <dbReference type="ChEBI" id="CHEBI:49883"/>
    </ligand>
</feature>
<dbReference type="HAMAP" id="MF_00063">
    <property type="entry name" value="CysH"/>
    <property type="match status" value="1"/>
</dbReference>
<evidence type="ECO:0000259" key="5">
    <source>
        <dbReference type="Pfam" id="PF01507"/>
    </source>
</evidence>
<dbReference type="GO" id="GO:0019379">
    <property type="term" value="P:sulfate assimilation, phosphoadenylyl sulfate reduction by phosphoadenylyl-sulfate reductase (thioredoxin)"/>
    <property type="evidence" value="ECO:0007669"/>
    <property type="project" value="UniProtKB-UniRule"/>
</dbReference>
<comment type="catalytic activity">
    <reaction evidence="4">
        <text>[thioredoxin]-disulfide + sulfite + AMP + 2 H(+) = adenosine 5'-phosphosulfate + [thioredoxin]-dithiol</text>
        <dbReference type="Rhea" id="RHEA:21976"/>
        <dbReference type="Rhea" id="RHEA-COMP:10698"/>
        <dbReference type="Rhea" id="RHEA-COMP:10700"/>
        <dbReference type="ChEBI" id="CHEBI:15378"/>
        <dbReference type="ChEBI" id="CHEBI:17359"/>
        <dbReference type="ChEBI" id="CHEBI:29950"/>
        <dbReference type="ChEBI" id="CHEBI:50058"/>
        <dbReference type="ChEBI" id="CHEBI:58243"/>
        <dbReference type="ChEBI" id="CHEBI:456215"/>
        <dbReference type="EC" id="1.8.4.10"/>
    </reaction>
</comment>
<keyword evidence="4" id="KW-0479">Metal-binding</keyword>
<feature type="binding site" evidence="4">
    <location>
        <position position="128"/>
    </location>
    <ligand>
        <name>[4Fe-4S] cluster</name>
        <dbReference type="ChEBI" id="CHEBI:49883"/>
    </ligand>
</feature>
<feature type="domain" description="Phosphoadenosine phosphosulphate reductase" evidence="5">
    <location>
        <begin position="47"/>
        <end position="213"/>
    </location>
</feature>
<dbReference type="InterPro" id="IPR004511">
    <property type="entry name" value="PAPS/APS_Rdtase"/>
</dbReference>
<evidence type="ECO:0000256" key="4">
    <source>
        <dbReference type="HAMAP-Rule" id="MF_00063"/>
    </source>
</evidence>
<sequence length="250" mass="27755">MTAAPALKTADFFDPLTAVDYLDARYANVEPEEVIDGALKYFGRRFALVSSFGAESAVLLHIASQVSKDIPVLFLDTGKLFGETKRYRDQLIDLLGLTDVRSISPDVNDTQRDDPKGALWNQNPNKCCYIRKVAPMARVLEGFEGWGSGRKRYQGGVRSLLPHFEASDGRVKVNPLAFWTKDDVLDYKERVDLPDHPLVSEGFASIGCMPCTDRVSDGEDERAGRWRGQAKTECGIHLSLAENSRILSKG</sequence>
<dbReference type="PANTHER" id="PTHR46509:SF1">
    <property type="entry name" value="PHOSPHOADENOSINE PHOSPHOSULFATE REDUCTASE"/>
    <property type="match status" value="1"/>
</dbReference>
<evidence type="ECO:0000313" key="7">
    <source>
        <dbReference type="Proteomes" id="UP000183685"/>
    </source>
</evidence>
<dbReference type="PANTHER" id="PTHR46509">
    <property type="entry name" value="PHOSPHOADENOSINE PHOSPHOSULFATE REDUCTASE"/>
    <property type="match status" value="1"/>
</dbReference>
<keyword evidence="4" id="KW-0963">Cytoplasm</keyword>
<comment type="subcellular location">
    <subcellularLocation>
        <location evidence="4">Cytoplasm</location>
    </subcellularLocation>
</comment>
<dbReference type="EC" id="1.8.4.10" evidence="4"/>
<evidence type="ECO:0000256" key="2">
    <source>
        <dbReference type="ARBA" id="ARBA00023002"/>
    </source>
</evidence>
<proteinExistence type="inferred from homology"/>
<dbReference type="GO" id="GO:0004604">
    <property type="term" value="F:phosphoadenylyl-sulfate reductase (thioredoxin) activity"/>
    <property type="evidence" value="ECO:0007669"/>
    <property type="project" value="UniProtKB-UniRule"/>
</dbReference>
<organism evidence="6 7">
    <name type="scientific">Kordiimonas lacus</name>
    <dbReference type="NCBI Taxonomy" id="637679"/>
    <lineage>
        <taxon>Bacteria</taxon>
        <taxon>Pseudomonadati</taxon>
        <taxon>Pseudomonadota</taxon>
        <taxon>Alphaproteobacteria</taxon>
        <taxon>Kordiimonadales</taxon>
        <taxon>Kordiimonadaceae</taxon>
        <taxon>Kordiimonas</taxon>
    </lineage>
</organism>
<dbReference type="NCBIfam" id="NF002537">
    <property type="entry name" value="PRK02090.1"/>
    <property type="match status" value="1"/>
</dbReference>
<comment type="cofactor">
    <cofactor evidence="4">
        <name>[4Fe-4S] cluster</name>
        <dbReference type="ChEBI" id="CHEBI:49883"/>
    </cofactor>
    <text evidence="4">Binds 1 [4Fe-4S] cluster per subunit.</text>
</comment>
<comment type="similarity">
    <text evidence="1 4">Belongs to the PAPS reductase family. CysH subfamily.</text>
</comment>
<dbReference type="EMBL" id="FNAK01000003">
    <property type="protein sequence ID" value="SDD83793.1"/>
    <property type="molecule type" value="Genomic_DNA"/>
</dbReference>
<dbReference type="GO" id="GO:0070814">
    <property type="term" value="P:hydrogen sulfide biosynthetic process"/>
    <property type="evidence" value="ECO:0007669"/>
    <property type="project" value="UniProtKB-UniRule"/>
</dbReference>
<evidence type="ECO:0000256" key="3">
    <source>
        <dbReference type="ARBA" id="ARBA00024327"/>
    </source>
</evidence>
<feature type="active site" description="Nucleophile; cysteine thiosulfonate intermediate" evidence="4">
    <location>
        <position position="234"/>
    </location>
</feature>
<evidence type="ECO:0000256" key="1">
    <source>
        <dbReference type="ARBA" id="ARBA00009732"/>
    </source>
</evidence>
<feature type="binding site" evidence="4">
    <location>
        <position position="208"/>
    </location>
    <ligand>
        <name>[4Fe-4S] cluster</name>
        <dbReference type="ChEBI" id="CHEBI:49883"/>
    </ligand>
</feature>
<dbReference type="AlphaFoldDB" id="A0A1G6Y1J1"/>
<feature type="binding site" evidence="4">
    <location>
        <position position="211"/>
    </location>
    <ligand>
        <name>[4Fe-4S] cluster</name>
        <dbReference type="ChEBI" id="CHEBI:49883"/>
    </ligand>
</feature>
<dbReference type="Pfam" id="PF01507">
    <property type="entry name" value="PAPS_reduct"/>
    <property type="match status" value="1"/>
</dbReference>
<name>A0A1G6Y1J1_9PROT</name>
<dbReference type="GO" id="GO:0043866">
    <property type="term" value="F:adenylyl-sulfate reductase (thioredoxin) activity"/>
    <property type="evidence" value="ECO:0007669"/>
    <property type="project" value="UniProtKB-EC"/>
</dbReference>
<dbReference type="SUPFAM" id="SSF52402">
    <property type="entry name" value="Adenine nucleotide alpha hydrolases-like"/>
    <property type="match status" value="1"/>
</dbReference>
<keyword evidence="2 4" id="KW-0560">Oxidoreductase</keyword>
<keyword evidence="7" id="KW-1185">Reference proteome</keyword>
<dbReference type="Proteomes" id="UP000183685">
    <property type="component" value="Unassembled WGS sequence"/>
</dbReference>
<keyword evidence="4" id="KW-0411">Iron-sulfur</keyword>
<accession>A0A1G6Y1J1</accession>
<protein>
    <recommendedName>
        <fullName evidence="4">Adenosine 5'-phosphosulfate reductase</fullName>
        <shortName evidence="4">APS reductase</shortName>
        <ecNumber evidence="4">1.8.4.10</ecNumber>
    </recommendedName>
    <alternativeName>
        <fullName evidence="4">5'-adenylylsulfate reductase</fullName>
    </alternativeName>
    <alternativeName>
        <fullName evidence="4">Thioredoxin-dependent 5'-adenylylsulfate reductase</fullName>
    </alternativeName>
</protein>
<dbReference type="InterPro" id="IPR014729">
    <property type="entry name" value="Rossmann-like_a/b/a_fold"/>
</dbReference>
<keyword evidence="4" id="KW-0408">Iron</keyword>
<comment type="pathway">
    <text evidence="3 4">Sulfur metabolism; hydrogen sulfide biosynthesis; sulfite from sulfate.</text>
</comment>
<comment type="function">
    <text evidence="4">Catalyzes the formation of sulfite from adenosine 5'-phosphosulfate (APS) using thioredoxin as an electron donor.</text>
</comment>
<dbReference type="GO" id="GO:0005737">
    <property type="term" value="C:cytoplasm"/>
    <property type="evidence" value="ECO:0007669"/>
    <property type="project" value="UniProtKB-SubCell"/>
</dbReference>
<dbReference type="PIRSF" id="PIRSF000857">
    <property type="entry name" value="PAPS_reductase"/>
    <property type="match status" value="1"/>
</dbReference>
<dbReference type="STRING" id="637679.GCA_001550055_01115"/>
<evidence type="ECO:0000313" key="6">
    <source>
        <dbReference type="EMBL" id="SDD83793.1"/>
    </source>
</evidence>
<reference evidence="6 7" key="1">
    <citation type="submission" date="2016-10" db="EMBL/GenBank/DDBJ databases">
        <authorList>
            <person name="de Groot N.N."/>
        </authorList>
    </citation>
    <scope>NUCLEOTIDE SEQUENCE [LARGE SCALE GENOMIC DNA]</scope>
    <source>
        <strain evidence="6 7">CGMCC 1.9109</strain>
    </source>
</reference>
<dbReference type="Gene3D" id="3.40.50.620">
    <property type="entry name" value="HUPs"/>
    <property type="match status" value="1"/>
</dbReference>
<gene>
    <name evidence="4" type="primary">cysH</name>
    <name evidence="6" type="ORF">SAMN04488071_1434</name>
</gene>